<evidence type="ECO:0008006" key="5">
    <source>
        <dbReference type="Google" id="ProtNLM"/>
    </source>
</evidence>
<proteinExistence type="predicted"/>
<feature type="domain" description="THAP9-like helix-turn-helix" evidence="1">
    <location>
        <begin position="62"/>
        <end position="93"/>
    </location>
</feature>
<gene>
    <name evidence="3" type="ORF">PR048_010317</name>
</gene>
<dbReference type="InterPro" id="IPR048365">
    <property type="entry name" value="TNP-like_RNaseH_N"/>
</dbReference>
<dbReference type="EMBL" id="JARBHB010000003">
    <property type="protein sequence ID" value="KAJ8890808.1"/>
    <property type="molecule type" value="Genomic_DNA"/>
</dbReference>
<reference evidence="3 4" key="1">
    <citation type="submission" date="2023-02" db="EMBL/GenBank/DDBJ databases">
        <title>LHISI_Scaffold_Assembly.</title>
        <authorList>
            <person name="Stuart O.P."/>
            <person name="Cleave R."/>
            <person name="Magrath M.J.L."/>
            <person name="Mikheyev A.S."/>
        </authorList>
    </citation>
    <scope>NUCLEOTIDE SEQUENCE [LARGE SCALE GENOMIC DNA]</scope>
    <source>
        <strain evidence="3">Daus_M_001</strain>
        <tissue evidence="3">Leg muscle</tissue>
    </source>
</reference>
<name>A0ABQ9I2E4_9NEOP</name>
<dbReference type="InterPro" id="IPR021896">
    <property type="entry name" value="THAP9-like_HTH"/>
</dbReference>
<comment type="caution">
    <text evidence="3">The sequence shown here is derived from an EMBL/GenBank/DDBJ whole genome shotgun (WGS) entry which is preliminary data.</text>
</comment>
<evidence type="ECO:0000313" key="4">
    <source>
        <dbReference type="Proteomes" id="UP001159363"/>
    </source>
</evidence>
<sequence>MRRKQKKKNGTHVVSQELNEQTMCQPVPSIRQRHVFTPKQIERLIFKNKKLIWWEDDDIAAAVTLRSISRKAYLYLRKNFGLSLPELSTIRKWTRNLKCSPDIQKELLSVLKERLTVLSFDAMRVDSKMCYDQREDRIMGLHSNAQVIIMRGLASKWKQPIFYDFDKNFTKDKLFEVIKEVGYSSLNLWKNLQISKNKVSFTNPVDVTRGVRMFADIPHLIKLLRYNFLDYGIRLPCGTEVSKLQQILHDKDLLLTSKLDSRVHLNISGRAQQKVKYATQLFSHHI</sequence>
<evidence type="ECO:0000259" key="1">
    <source>
        <dbReference type="Pfam" id="PF12017"/>
    </source>
</evidence>
<evidence type="ECO:0000313" key="3">
    <source>
        <dbReference type="EMBL" id="KAJ8890808.1"/>
    </source>
</evidence>
<accession>A0ABQ9I2E4</accession>
<protein>
    <recommendedName>
        <fullName evidence="5">Transposable element P transposase</fullName>
    </recommendedName>
</protein>
<dbReference type="Pfam" id="PF12017">
    <property type="entry name" value="Tnp_P_element"/>
    <property type="match status" value="1"/>
</dbReference>
<keyword evidence="4" id="KW-1185">Reference proteome</keyword>
<dbReference type="Proteomes" id="UP001159363">
    <property type="component" value="Chromosome 3"/>
</dbReference>
<dbReference type="Pfam" id="PF21787">
    <property type="entry name" value="TNP-like_RNaseH_N"/>
    <property type="match status" value="1"/>
</dbReference>
<evidence type="ECO:0000259" key="2">
    <source>
        <dbReference type="Pfam" id="PF21787"/>
    </source>
</evidence>
<feature type="non-terminal residue" evidence="3">
    <location>
        <position position="286"/>
    </location>
</feature>
<organism evidence="3 4">
    <name type="scientific">Dryococelus australis</name>
    <dbReference type="NCBI Taxonomy" id="614101"/>
    <lineage>
        <taxon>Eukaryota</taxon>
        <taxon>Metazoa</taxon>
        <taxon>Ecdysozoa</taxon>
        <taxon>Arthropoda</taxon>
        <taxon>Hexapoda</taxon>
        <taxon>Insecta</taxon>
        <taxon>Pterygota</taxon>
        <taxon>Neoptera</taxon>
        <taxon>Polyneoptera</taxon>
        <taxon>Phasmatodea</taxon>
        <taxon>Verophasmatodea</taxon>
        <taxon>Anareolatae</taxon>
        <taxon>Phasmatidae</taxon>
        <taxon>Eurycanthinae</taxon>
        <taxon>Dryococelus</taxon>
    </lineage>
</organism>
<feature type="domain" description="Transposable element P transposase-like RNase H" evidence="2">
    <location>
        <begin position="112"/>
        <end position="181"/>
    </location>
</feature>